<dbReference type="FunFam" id="1.10.10.10:FF:000141">
    <property type="entry name" value="vacuolar protein-sorting-associated protein 25"/>
    <property type="match status" value="1"/>
</dbReference>
<dbReference type="PANTHER" id="PTHR13149">
    <property type="entry name" value="VACUOLAR PROTEIN SORTING-ASSOCIATED PROTEIN VPS25"/>
    <property type="match status" value="1"/>
</dbReference>
<dbReference type="InterPro" id="IPR008570">
    <property type="entry name" value="ESCRT-II_cplx_Vps25-sub"/>
</dbReference>
<evidence type="ECO:0000256" key="5">
    <source>
        <dbReference type="ARBA" id="ARBA00022490"/>
    </source>
</evidence>
<evidence type="ECO:0000256" key="3">
    <source>
        <dbReference type="ARBA" id="ARBA00017934"/>
    </source>
</evidence>
<evidence type="ECO:0000256" key="6">
    <source>
        <dbReference type="ARBA" id="ARBA00022927"/>
    </source>
</evidence>
<accession>A0A1L8EDK4</accession>
<keyword evidence="6" id="KW-0653">Protein transport</keyword>
<evidence type="ECO:0000256" key="7">
    <source>
        <dbReference type="ARBA" id="ARBA00030094"/>
    </source>
</evidence>
<dbReference type="Gene3D" id="1.10.10.570">
    <property type="entry name" value="Winged helix' DNA-binding domain. Chain C. Domain 1"/>
    <property type="match status" value="1"/>
</dbReference>
<dbReference type="GO" id="GO:0043328">
    <property type="term" value="P:protein transport to vacuole involved in ubiquitin-dependent protein catabolic process via the multivesicular body sorting pathway"/>
    <property type="evidence" value="ECO:0007669"/>
    <property type="project" value="TreeGrafter"/>
</dbReference>
<evidence type="ECO:0000313" key="8">
    <source>
        <dbReference type="EMBL" id="JAV16752.1"/>
    </source>
</evidence>
<dbReference type="GO" id="GO:0000814">
    <property type="term" value="C:ESCRT II complex"/>
    <property type="evidence" value="ECO:0007669"/>
    <property type="project" value="InterPro"/>
</dbReference>
<organism evidence="8">
    <name type="scientific">Haematobia irritans</name>
    <name type="common">Horn fly</name>
    <name type="synonym">Conops irritans</name>
    <dbReference type="NCBI Taxonomy" id="7368"/>
    <lineage>
        <taxon>Eukaryota</taxon>
        <taxon>Metazoa</taxon>
        <taxon>Ecdysozoa</taxon>
        <taxon>Arthropoda</taxon>
        <taxon>Hexapoda</taxon>
        <taxon>Insecta</taxon>
        <taxon>Pterygota</taxon>
        <taxon>Neoptera</taxon>
        <taxon>Endopterygota</taxon>
        <taxon>Diptera</taxon>
        <taxon>Brachycera</taxon>
        <taxon>Muscomorpha</taxon>
        <taxon>Muscoidea</taxon>
        <taxon>Muscidae</taxon>
        <taxon>Haematobia</taxon>
    </lineage>
</organism>
<dbReference type="PANTHER" id="PTHR13149:SF0">
    <property type="entry name" value="VACUOLAR PROTEIN-SORTING-ASSOCIATED PROTEIN 25"/>
    <property type="match status" value="1"/>
</dbReference>
<dbReference type="EMBL" id="GFDG01002047">
    <property type="protein sequence ID" value="JAV16752.1"/>
    <property type="molecule type" value="Transcribed_RNA"/>
</dbReference>
<evidence type="ECO:0000256" key="4">
    <source>
        <dbReference type="ARBA" id="ARBA00022448"/>
    </source>
</evidence>
<dbReference type="InterPro" id="IPR036388">
    <property type="entry name" value="WH-like_DNA-bd_sf"/>
</dbReference>
<dbReference type="GO" id="GO:0005198">
    <property type="term" value="F:structural molecule activity"/>
    <property type="evidence" value="ECO:0007669"/>
    <property type="project" value="TreeGrafter"/>
</dbReference>
<dbReference type="InterPro" id="IPR014041">
    <property type="entry name" value="ESCRT-II_cplx_Vps25-sub_N"/>
</dbReference>
<dbReference type="Pfam" id="PF05871">
    <property type="entry name" value="ESCRT-II"/>
    <property type="match status" value="1"/>
</dbReference>
<dbReference type="FunFam" id="1.10.10.570:FF:000003">
    <property type="entry name" value="Vacuolar protein-sorting-associated protein 25"/>
    <property type="match status" value="1"/>
</dbReference>
<dbReference type="InterPro" id="IPR036390">
    <property type="entry name" value="WH_DNA-bd_sf"/>
</dbReference>
<dbReference type="Gene3D" id="1.10.10.10">
    <property type="entry name" value="Winged helix-like DNA-binding domain superfamily/Winged helix DNA-binding domain"/>
    <property type="match status" value="1"/>
</dbReference>
<name>A0A1L8EDK4_HAEIR</name>
<dbReference type="AlphaFoldDB" id="A0A1L8EDK4"/>
<keyword evidence="5" id="KW-0963">Cytoplasm</keyword>
<dbReference type="SUPFAM" id="SSF46785">
    <property type="entry name" value="Winged helix' DNA-binding domain"/>
    <property type="match status" value="2"/>
</dbReference>
<comment type="similarity">
    <text evidence="2">Belongs to the VPS25 family.</text>
</comment>
<evidence type="ECO:0000256" key="2">
    <source>
        <dbReference type="ARBA" id="ARBA00009674"/>
    </source>
</evidence>
<comment type="subcellular location">
    <subcellularLocation>
        <location evidence="1">Cytoplasm</location>
    </subcellularLocation>
</comment>
<protein>
    <recommendedName>
        <fullName evidence="3">Vacuolar protein-sorting-associated protein 25</fullName>
    </recommendedName>
    <alternativeName>
        <fullName evidence="7">ESCRT-II complex subunit VPS25</fullName>
    </alternativeName>
</protein>
<proteinExistence type="inferred from homology"/>
<reference evidence="8" key="1">
    <citation type="submission" date="2017-01" db="EMBL/GenBank/DDBJ databases">
        <title>An insight into the sialome and mialome of the horn fly, Haematobia irritans.</title>
        <authorList>
            <person name="Breijo M."/>
            <person name="Boiani M."/>
            <person name="Ures X."/>
            <person name="Rocha S."/>
            <person name="Sequeira M."/>
            <person name="Ribeiro J.M."/>
        </authorList>
    </citation>
    <scope>NUCLEOTIDE SEQUENCE</scope>
</reference>
<dbReference type="GO" id="GO:0042803">
    <property type="term" value="F:protein homodimerization activity"/>
    <property type="evidence" value="ECO:0007669"/>
    <property type="project" value="TreeGrafter"/>
</dbReference>
<dbReference type="GO" id="GO:0016236">
    <property type="term" value="P:macroautophagy"/>
    <property type="evidence" value="ECO:0007669"/>
    <property type="project" value="UniProtKB-ARBA"/>
</dbReference>
<keyword evidence="4" id="KW-0813">Transport</keyword>
<evidence type="ECO:0000256" key="1">
    <source>
        <dbReference type="ARBA" id="ARBA00004496"/>
    </source>
</evidence>
<sequence length="174" mass="21031">MTEFHWPWEYTFPPFFTLQPHEETRRQQISVWSDLFLRYLKYLNKFTISIHDNTFPLYNNESLKRKLSSTMILQILENLQNTGHAKPIDKKRTEWQVYWNTLEEFANMIYDWIQETGQVNTVFTLYEIAHSDTTEGREFHDIDEEVLLNVLRLLETRGKCELMEMDGSYGVKFF</sequence>